<organism evidence="1 2">
    <name type="scientific">Pedobacter africanus</name>
    <dbReference type="NCBI Taxonomy" id="151894"/>
    <lineage>
        <taxon>Bacteria</taxon>
        <taxon>Pseudomonadati</taxon>
        <taxon>Bacteroidota</taxon>
        <taxon>Sphingobacteriia</taxon>
        <taxon>Sphingobacteriales</taxon>
        <taxon>Sphingobacteriaceae</taxon>
        <taxon>Pedobacter</taxon>
    </lineage>
</organism>
<comment type="caution">
    <text evidence="1">The sequence shown here is derived from an EMBL/GenBank/DDBJ whole genome shotgun (WGS) entry which is preliminary data.</text>
</comment>
<reference evidence="1" key="1">
    <citation type="submission" date="2023-07" db="EMBL/GenBank/DDBJ databases">
        <title>Sorghum-associated microbial communities from plants grown in Nebraska, USA.</title>
        <authorList>
            <person name="Schachtman D."/>
        </authorList>
    </citation>
    <scope>NUCLEOTIDE SEQUENCE</scope>
    <source>
        <strain evidence="1">2697</strain>
    </source>
</reference>
<gene>
    <name evidence="1" type="ORF">J2X78_000048</name>
</gene>
<protein>
    <submittedName>
        <fullName evidence="1">Ferric-dicitrate binding protein FerR (Iron transport regulator)</fullName>
    </submittedName>
</protein>
<proteinExistence type="predicted"/>
<keyword evidence="2" id="KW-1185">Reference proteome</keyword>
<evidence type="ECO:0000313" key="2">
    <source>
        <dbReference type="Proteomes" id="UP001246858"/>
    </source>
</evidence>
<dbReference type="EMBL" id="JAVDTF010000001">
    <property type="protein sequence ID" value="MDR6781496.1"/>
    <property type="molecule type" value="Genomic_DNA"/>
</dbReference>
<name>A0ACC6KQN2_9SPHI</name>
<evidence type="ECO:0000313" key="1">
    <source>
        <dbReference type="EMBL" id="MDR6781496.1"/>
    </source>
</evidence>
<dbReference type="Proteomes" id="UP001246858">
    <property type="component" value="Unassembled WGS sequence"/>
</dbReference>
<accession>A0ACC6KQN2</accession>
<sequence>MKASVNHLFHKYLLNGCSDEEIKLLLEHFKTEDEAAGLKALIVAELKQQEMPVNATDIDRRLERIYQKVNVHIRNENQVVKLQNNRNLSYIAIAASVVMVLSVGLYFYKGSAKQEQPQLVMNNDIAPGKKSATLTLANGKQIVLSAQSKGQLANEAGVSISKTAEGELLYKVTANDPVKPGQMNILSTGRGETYTVSLPDGSKVWLNAASSIRFPASFAALKHRTVMLAGEAYFEIAKDKLHPFVVQTDRQKTEVLGTHFNINSYKEETVTKTTLLEGSLRVTSLAAGNADEKILKPGEASILTQARGIKVGPADTRETMAWKNGFFRFTAQPIDKVMQQISRWYDIEVSYAGEMPEEQFSGAIARNKNISEVLGMLSYARAVKFKVEGRRVTVMK</sequence>